<reference evidence="2 3" key="1">
    <citation type="submission" date="2018-01" db="EMBL/GenBank/DDBJ databases">
        <title>G. obscuriglobus.</title>
        <authorList>
            <person name="Franke J."/>
            <person name="Blomberg W."/>
            <person name="Selmecki A."/>
        </authorList>
    </citation>
    <scope>NUCLEOTIDE SEQUENCE [LARGE SCALE GENOMIC DNA]</scope>
    <source>
        <strain evidence="2 3">DSM 5831</strain>
    </source>
</reference>
<dbReference type="EMBL" id="CP025958">
    <property type="protein sequence ID" value="AWM42471.1"/>
    <property type="molecule type" value="Genomic_DNA"/>
</dbReference>
<dbReference type="KEGG" id="gog:C1280_31365"/>
<dbReference type="PROSITE" id="PS00409">
    <property type="entry name" value="PROKAR_NTER_METHYL"/>
    <property type="match status" value="1"/>
</dbReference>
<sequence length="325" mass="33956">MSHSRTRGGLTLIELLVVIAILALLIGLLLPAVQKVRAAAARLRSQNNLKQIQLATLNFSSASGERLPAVNGGERSPNAGRSLFVAVLPYLDASAAADKLLADARDAVDDPPSAPVIPTFLDPSDPTLSLGAGAPPTFPGGVPPSVGLQFGPLDAGLSSYAANAQVFREGALQAAALPDGFSQTIAFAGHYASDCGVNHVYFKYALFRRGDLRVRRATFADGGPFPAVATSYLDYYPHTAGNPPYSRPATGARSGVMFAPPEVTFQAAPVPARTACDRDQAQSPHREGMYVALYDGSVRLLATGIASPVYWGAVTPAGGEILADW</sequence>
<gene>
    <name evidence="2" type="ORF">C1280_31365</name>
</gene>
<dbReference type="Pfam" id="PF07963">
    <property type="entry name" value="N_methyl"/>
    <property type="match status" value="1"/>
</dbReference>
<dbReference type="AlphaFoldDB" id="A0A2Z3HBY3"/>
<dbReference type="NCBIfam" id="TIGR02532">
    <property type="entry name" value="IV_pilin_GFxxxE"/>
    <property type="match status" value="1"/>
</dbReference>
<name>A0A2Z3HBY3_9BACT</name>
<dbReference type="Pfam" id="PF07596">
    <property type="entry name" value="SBP_bac_10"/>
    <property type="match status" value="1"/>
</dbReference>
<accession>A0A2Z3HBY3</accession>
<dbReference type="InterPro" id="IPR045584">
    <property type="entry name" value="Pilin-like"/>
</dbReference>
<dbReference type="Proteomes" id="UP000245802">
    <property type="component" value="Chromosome"/>
</dbReference>
<evidence type="ECO:0000313" key="3">
    <source>
        <dbReference type="Proteomes" id="UP000245802"/>
    </source>
</evidence>
<evidence type="ECO:0000313" key="2">
    <source>
        <dbReference type="EMBL" id="AWM42471.1"/>
    </source>
</evidence>
<dbReference type="Gene3D" id="3.30.700.10">
    <property type="entry name" value="Glycoprotein, Type 4 Pilin"/>
    <property type="match status" value="1"/>
</dbReference>
<organism evidence="2 3">
    <name type="scientific">Gemmata obscuriglobus</name>
    <dbReference type="NCBI Taxonomy" id="114"/>
    <lineage>
        <taxon>Bacteria</taxon>
        <taxon>Pseudomonadati</taxon>
        <taxon>Planctomycetota</taxon>
        <taxon>Planctomycetia</taxon>
        <taxon>Gemmatales</taxon>
        <taxon>Gemmataceae</taxon>
        <taxon>Gemmata</taxon>
    </lineage>
</organism>
<dbReference type="InterPro" id="IPR012902">
    <property type="entry name" value="N_methyl_site"/>
</dbReference>
<feature type="domain" description="DUF1559" evidence="1">
    <location>
        <begin position="34"/>
        <end position="303"/>
    </location>
</feature>
<keyword evidence="3" id="KW-1185">Reference proteome</keyword>
<protein>
    <submittedName>
        <fullName evidence="2">Prepilin-type cleavage/methylation domain-containing protein</fullName>
    </submittedName>
</protein>
<dbReference type="RefSeq" id="WP_010044838.1">
    <property type="nucleotide sequence ID" value="NZ_CP025958.1"/>
</dbReference>
<dbReference type="PANTHER" id="PTHR30093:SF2">
    <property type="entry name" value="TYPE II SECRETION SYSTEM PROTEIN H"/>
    <property type="match status" value="1"/>
</dbReference>
<dbReference type="InterPro" id="IPR011453">
    <property type="entry name" value="DUF1559"/>
</dbReference>
<evidence type="ECO:0000259" key="1">
    <source>
        <dbReference type="Pfam" id="PF07596"/>
    </source>
</evidence>
<dbReference type="SUPFAM" id="SSF54523">
    <property type="entry name" value="Pili subunits"/>
    <property type="match status" value="1"/>
</dbReference>
<dbReference type="PANTHER" id="PTHR30093">
    <property type="entry name" value="GENERAL SECRETION PATHWAY PROTEIN G"/>
    <property type="match status" value="1"/>
</dbReference>
<proteinExistence type="predicted"/>